<dbReference type="Pfam" id="PF14223">
    <property type="entry name" value="Retrotran_gag_2"/>
    <property type="match status" value="1"/>
</dbReference>
<dbReference type="EMBL" id="LXQA010137213">
    <property type="protein sequence ID" value="MCI23663.1"/>
    <property type="molecule type" value="Genomic_DNA"/>
</dbReference>
<evidence type="ECO:0000313" key="2">
    <source>
        <dbReference type="Proteomes" id="UP000265520"/>
    </source>
</evidence>
<proteinExistence type="predicted"/>
<comment type="caution">
    <text evidence="1">The sequence shown here is derived from an EMBL/GenBank/DDBJ whole genome shotgun (WGS) entry which is preliminary data.</text>
</comment>
<reference evidence="1 2" key="1">
    <citation type="journal article" date="2018" name="Front. Plant Sci.">
        <title>Red Clover (Trifolium pratense) and Zigzag Clover (T. medium) - A Picture of Genomic Similarities and Differences.</title>
        <authorList>
            <person name="Dluhosova J."/>
            <person name="Istvanek J."/>
            <person name="Nedelnik J."/>
            <person name="Repkova J."/>
        </authorList>
    </citation>
    <scope>NUCLEOTIDE SEQUENCE [LARGE SCALE GENOMIC DNA]</scope>
    <source>
        <strain evidence="2">cv. 10/8</strain>
        <tissue evidence="1">Leaf</tissue>
    </source>
</reference>
<dbReference type="AlphaFoldDB" id="A0A392QGY9"/>
<organism evidence="1 2">
    <name type="scientific">Trifolium medium</name>
    <dbReference type="NCBI Taxonomy" id="97028"/>
    <lineage>
        <taxon>Eukaryota</taxon>
        <taxon>Viridiplantae</taxon>
        <taxon>Streptophyta</taxon>
        <taxon>Embryophyta</taxon>
        <taxon>Tracheophyta</taxon>
        <taxon>Spermatophyta</taxon>
        <taxon>Magnoliopsida</taxon>
        <taxon>eudicotyledons</taxon>
        <taxon>Gunneridae</taxon>
        <taxon>Pentapetalae</taxon>
        <taxon>rosids</taxon>
        <taxon>fabids</taxon>
        <taxon>Fabales</taxon>
        <taxon>Fabaceae</taxon>
        <taxon>Papilionoideae</taxon>
        <taxon>50 kb inversion clade</taxon>
        <taxon>NPAAA clade</taxon>
        <taxon>Hologalegina</taxon>
        <taxon>IRL clade</taxon>
        <taxon>Trifolieae</taxon>
        <taxon>Trifolium</taxon>
    </lineage>
</organism>
<accession>A0A392QGY9</accession>
<protein>
    <submittedName>
        <fullName evidence="1">Retrotransposon protein putative Ty1-copia subclass</fullName>
    </submittedName>
</protein>
<keyword evidence="2" id="KW-1185">Reference proteome</keyword>
<name>A0A392QGY9_9FABA</name>
<dbReference type="Proteomes" id="UP000265520">
    <property type="component" value="Unassembled WGS sequence"/>
</dbReference>
<evidence type="ECO:0000313" key="1">
    <source>
        <dbReference type="EMBL" id="MCI23663.1"/>
    </source>
</evidence>
<sequence length="121" mass="13428">MDDEDKAIILLCSLPGSYDHLVTTLTYDKDSITLTSITSAVLSHGQRRQNTEGGSQGEGFYVQGIKTTSLRMTLVTCRLRENQKIHSSSFLLAVTLPLHFFSIIKFQFSTISSPFELVGIL</sequence>